<keyword evidence="3" id="KW-0547">Nucleotide-binding</keyword>
<name>A0ABV7EIJ8_9GAMM</name>
<feature type="transmembrane region" description="Helical" evidence="7">
    <location>
        <begin position="176"/>
        <end position="195"/>
    </location>
</feature>
<evidence type="ECO:0000256" key="1">
    <source>
        <dbReference type="ARBA" id="ARBA00004651"/>
    </source>
</evidence>
<evidence type="ECO:0000256" key="6">
    <source>
        <dbReference type="ARBA" id="ARBA00023136"/>
    </source>
</evidence>
<protein>
    <submittedName>
        <fullName evidence="10">ABC transporter ATP-binding protein</fullName>
    </submittedName>
</protein>
<dbReference type="Pfam" id="PF00005">
    <property type="entry name" value="ABC_tran"/>
    <property type="match status" value="1"/>
</dbReference>
<dbReference type="SUPFAM" id="SSF52540">
    <property type="entry name" value="P-loop containing nucleoside triphosphate hydrolases"/>
    <property type="match status" value="1"/>
</dbReference>
<dbReference type="CDD" id="cd03228">
    <property type="entry name" value="ABCC_MRP_Like"/>
    <property type="match status" value="1"/>
</dbReference>
<dbReference type="InterPro" id="IPR003439">
    <property type="entry name" value="ABC_transporter-like_ATP-bd"/>
</dbReference>
<evidence type="ECO:0000313" key="11">
    <source>
        <dbReference type="Proteomes" id="UP001595462"/>
    </source>
</evidence>
<organism evidence="10 11">
    <name type="scientific">Salinisphaera aquimarina</name>
    <dbReference type="NCBI Taxonomy" id="2094031"/>
    <lineage>
        <taxon>Bacteria</taxon>
        <taxon>Pseudomonadati</taxon>
        <taxon>Pseudomonadota</taxon>
        <taxon>Gammaproteobacteria</taxon>
        <taxon>Salinisphaerales</taxon>
        <taxon>Salinisphaeraceae</taxon>
        <taxon>Salinisphaera</taxon>
    </lineage>
</organism>
<dbReference type="PROSITE" id="PS50893">
    <property type="entry name" value="ABC_TRANSPORTER_2"/>
    <property type="match status" value="1"/>
</dbReference>
<comment type="subcellular location">
    <subcellularLocation>
        <location evidence="1">Cell membrane</location>
        <topology evidence="1">Multi-pass membrane protein</topology>
    </subcellularLocation>
</comment>
<sequence>MQLIKAFFKQYPTQCLVVWSCLIVASIAEGLSLSTLLPMLSIATGNQSGMVDEKTSDFLTAALHDLAISPTIGTMVLIVLVGLIIKALLTLLAYRQVGFTVAAIATDVRLAFLRALSASRWEYFLRQRTGRLANSISTEASSSASAFQSVAALAALLSQSVVFLGVALLINWRIALLALAVGAVIFGLLKVMVSISRDAGGRQKGLFQQLMSLMTDSLSSLKPLKSMAREGEMDDLLERQTRELNATMRTQVLASEVLKAMQELLIGLVLVAGVAVSLLIWKLQLAEIMVLTIVLARMLTRLSKVQQEYQKLASKEAFYWAMTEAVDEARAAREQPFGSRTPTLTSGIHLAALDFGYGDSRVLEQFELEIPAGEVTALIGPSGAGKTTAVDLIIGLLRAGKGDVLVDGVPLTDIDIRKWRGMIGYVPQDTVLLHDTILNNVRIGNADITEADALWALDKAGASGFVAELEEGANTVVGEHGARFSGGQRQRIVIARALAHRPKLLILDEATSALDPATERAVSQTLRGLGRDYTVLAISHRPTLMELADHVYRIENGKAWRLNRDQASAEAG</sequence>
<dbReference type="PROSITE" id="PS50929">
    <property type="entry name" value="ABC_TM1F"/>
    <property type="match status" value="1"/>
</dbReference>
<dbReference type="InterPro" id="IPR003593">
    <property type="entry name" value="AAA+_ATPase"/>
</dbReference>
<proteinExistence type="predicted"/>
<dbReference type="InterPro" id="IPR027417">
    <property type="entry name" value="P-loop_NTPase"/>
</dbReference>
<dbReference type="SMART" id="SM00382">
    <property type="entry name" value="AAA"/>
    <property type="match status" value="1"/>
</dbReference>
<keyword evidence="4 10" id="KW-0067">ATP-binding</keyword>
<dbReference type="PROSITE" id="PS00211">
    <property type="entry name" value="ABC_TRANSPORTER_1"/>
    <property type="match status" value="1"/>
</dbReference>
<evidence type="ECO:0000313" key="10">
    <source>
        <dbReference type="EMBL" id="MFC3102453.1"/>
    </source>
</evidence>
<feature type="transmembrane region" description="Helical" evidence="7">
    <location>
        <begin position="67"/>
        <end position="89"/>
    </location>
</feature>
<evidence type="ECO:0000256" key="3">
    <source>
        <dbReference type="ARBA" id="ARBA00022741"/>
    </source>
</evidence>
<evidence type="ECO:0000259" key="8">
    <source>
        <dbReference type="PROSITE" id="PS50893"/>
    </source>
</evidence>
<dbReference type="Gene3D" id="3.40.50.300">
    <property type="entry name" value="P-loop containing nucleotide triphosphate hydrolases"/>
    <property type="match status" value="1"/>
</dbReference>
<dbReference type="Proteomes" id="UP001595462">
    <property type="component" value="Unassembled WGS sequence"/>
</dbReference>
<evidence type="ECO:0000256" key="4">
    <source>
        <dbReference type="ARBA" id="ARBA00022840"/>
    </source>
</evidence>
<comment type="caution">
    <text evidence="10">The sequence shown here is derived from an EMBL/GenBank/DDBJ whole genome shotgun (WGS) entry which is preliminary data.</text>
</comment>
<dbReference type="PANTHER" id="PTHR24221">
    <property type="entry name" value="ATP-BINDING CASSETTE SUB-FAMILY B"/>
    <property type="match status" value="1"/>
</dbReference>
<dbReference type="Pfam" id="PF00664">
    <property type="entry name" value="ABC_membrane"/>
    <property type="match status" value="1"/>
</dbReference>
<evidence type="ECO:0000256" key="5">
    <source>
        <dbReference type="ARBA" id="ARBA00022989"/>
    </source>
</evidence>
<feature type="domain" description="ABC transmembrane type-1" evidence="9">
    <location>
        <begin position="1"/>
        <end position="314"/>
    </location>
</feature>
<feature type="transmembrane region" description="Helical" evidence="7">
    <location>
        <begin position="150"/>
        <end position="170"/>
    </location>
</feature>
<evidence type="ECO:0000256" key="2">
    <source>
        <dbReference type="ARBA" id="ARBA00022692"/>
    </source>
</evidence>
<gene>
    <name evidence="10" type="ORF">ACFOSU_00945</name>
</gene>
<dbReference type="EMBL" id="JBHRSS010000001">
    <property type="protein sequence ID" value="MFC3102453.1"/>
    <property type="molecule type" value="Genomic_DNA"/>
</dbReference>
<dbReference type="InterPro" id="IPR017871">
    <property type="entry name" value="ABC_transporter-like_CS"/>
</dbReference>
<accession>A0ABV7EIJ8</accession>
<dbReference type="SUPFAM" id="SSF90123">
    <property type="entry name" value="ABC transporter transmembrane region"/>
    <property type="match status" value="1"/>
</dbReference>
<evidence type="ECO:0000256" key="7">
    <source>
        <dbReference type="SAM" id="Phobius"/>
    </source>
</evidence>
<feature type="transmembrane region" description="Helical" evidence="7">
    <location>
        <begin position="264"/>
        <end position="281"/>
    </location>
</feature>
<dbReference type="PANTHER" id="PTHR24221:SF654">
    <property type="entry name" value="ATP-BINDING CASSETTE SUB-FAMILY B MEMBER 6"/>
    <property type="match status" value="1"/>
</dbReference>
<keyword evidence="2 7" id="KW-0812">Transmembrane</keyword>
<evidence type="ECO:0000259" key="9">
    <source>
        <dbReference type="PROSITE" id="PS50929"/>
    </source>
</evidence>
<dbReference type="InterPro" id="IPR039421">
    <property type="entry name" value="Type_1_exporter"/>
</dbReference>
<dbReference type="InterPro" id="IPR036640">
    <property type="entry name" value="ABC1_TM_sf"/>
</dbReference>
<keyword evidence="5 7" id="KW-1133">Transmembrane helix</keyword>
<dbReference type="Gene3D" id="1.20.1560.10">
    <property type="entry name" value="ABC transporter type 1, transmembrane domain"/>
    <property type="match status" value="1"/>
</dbReference>
<keyword evidence="11" id="KW-1185">Reference proteome</keyword>
<keyword evidence="6 7" id="KW-0472">Membrane</keyword>
<feature type="domain" description="ABC transporter" evidence="8">
    <location>
        <begin position="348"/>
        <end position="571"/>
    </location>
</feature>
<dbReference type="GO" id="GO:0005524">
    <property type="term" value="F:ATP binding"/>
    <property type="evidence" value="ECO:0007669"/>
    <property type="project" value="UniProtKB-KW"/>
</dbReference>
<reference evidence="11" key="1">
    <citation type="journal article" date="2019" name="Int. J. Syst. Evol. Microbiol.">
        <title>The Global Catalogue of Microorganisms (GCM) 10K type strain sequencing project: providing services to taxonomists for standard genome sequencing and annotation.</title>
        <authorList>
            <consortium name="The Broad Institute Genomics Platform"/>
            <consortium name="The Broad Institute Genome Sequencing Center for Infectious Disease"/>
            <person name="Wu L."/>
            <person name="Ma J."/>
        </authorList>
    </citation>
    <scope>NUCLEOTIDE SEQUENCE [LARGE SCALE GENOMIC DNA]</scope>
    <source>
        <strain evidence="11">KCTC 52640</strain>
    </source>
</reference>
<dbReference type="RefSeq" id="WP_380685532.1">
    <property type="nucleotide sequence ID" value="NZ_JBHRSS010000001.1"/>
</dbReference>
<dbReference type="InterPro" id="IPR011527">
    <property type="entry name" value="ABC1_TM_dom"/>
</dbReference>